<dbReference type="Pfam" id="PF02214">
    <property type="entry name" value="BTB_2"/>
    <property type="match status" value="1"/>
</dbReference>
<evidence type="ECO:0000313" key="3">
    <source>
        <dbReference type="Proteomes" id="UP000007819"/>
    </source>
</evidence>
<keyword evidence="3" id="KW-1185">Reference proteome</keyword>
<dbReference type="SMART" id="SM00225">
    <property type="entry name" value="BTB"/>
    <property type="match status" value="1"/>
</dbReference>
<reference evidence="2" key="2">
    <citation type="submission" date="2022-06" db="UniProtKB">
        <authorList>
            <consortium name="EnsemblMetazoa"/>
        </authorList>
    </citation>
    <scope>IDENTIFICATION</scope>
</reference>
<sequence length="311" mass="35299">MVIIFETVFGVWTSGNSADNNKCKHHTKMQPQEIQPKYAKLNIGGSLFYTTIGTLTKHDTMLKAMFSGRMKVLTDTEGWVLIDRCGKHFNSVLNFLRDEHVALPDKTHEIAELLAEAKFYLISPLVESCQQALRSRQCKIEPQCRIPLTSCSADLSQLITMSTKPTVKLLINRHNNKYSYTSASDDNLLKNVELFDKLSLRFGSRFLFIKDVSGSSEICCWSYFGLATKVAEVCCTSIVYATDKKHTKVDFPEARIYEECLNLMLYENRTEPDPELMQATSWRGAVSGMSSAYGSDDEEERTRIGLRKRLV</sequence>
<dbReference type="InterPro" id="IPR045068">
    <property type="entry name" value="BACURD1-3"/>
</dbReference>
<proteinExistence type="predicted"/>
<dbReference type="InterPro" id="IPR000210">
    <property type="entry name" value="BTB/POZ_dom"/>
</dbReference>
<evidence type="ECO:0000313" key="2">
    <source>
        <dbReference type="EnsemblMetazoa" id="XP_029345678.1"/>
    </source>
</evidence>
<dbReference type="EnsemblMetazoa" id="XM_029489818.1">
    <property type="protein sequence ID" value="XP_029345678.1"/>
    <property type="gene ID" value="LOC100168106"/>
</dbReference>
<dbReference type="InterPro" id="IPR011333">
    <property type="entry name" value="SKP1/BTB/POZ_sf"/>
</dbReference>
<dbReference type="OrthoDB" id="2333377at2759"/>
<dbReference type="GO" id="GO:0051260">
    <property type="term" value="P:protein homooligomerization"/>
    <property type="evidence" value="ECO:0007669"/>
    <property type="project" value="InterPro"/>
</dbReference>
<dbReference type="FunFam" id="3.30.710.10:FF:000046">
    <property type="entry name" value="BTB/POZ domain-containing protein KCTD7 isoform X1"/>
    <property type="match status" value="1"/>
</dbReference>
<feature type="domain" description="BTB" evidence="1">
    <location>
        <begin position="37"/>
        <end position="105"/>
    </location>
</feature>
<name>A0A8R2NQJ9_ACYPI</name>
<evidence type="ECO:0000259" key="1">
    <source>
        <dbReference type="PROSITE" id="PS50097"/>
    </source>
</evidence>
<dbReference type="Gene3D" id="3.30.710.10">
    <property type="entry name" value="Potassium Channel Kv1.1, Chain A"/>
    <property type="match status" value="1"/>
</dbReference>
<dbReference type="CDD" id="cd18369">
    <property type="entry name" value="BTB_POZ_KCTD10-like_BACURD"/>
    <property type="match status" value="1"/>
</dbReference>
<dbReference type="InterPro" id="IPR003131">
    <property type="entry name" value="T1-type_BTB"/>
</dbReference>
<dbReference type="Proteomes" id="UP000007819">
    <property type="component" value="Chromosome A2"/>
</dbReference>
<dbReference type="SUPFAM" id="SSF54695">
    <property type="entry name" value="POZ domain"/>
    <property type="match status" value="1"/>
</dbReference>
<dbReference type="AlphaFoldDB" id="A0A8R2NQJ9"/>
<reference evidence="3" key="1">
    <citation type="submission" date="2010-06" db="EMBL/GenBank/DDBJ databases">
        <authorList>
            <person name="Jiang H."/>
            <person name="Abraham K."/>
            <person name="Ali S."/>
            <person name="Alsbrooks S.L."/>
            <person name="Anim B.N."/>
            <person name="Anosike U.S."/>
            <person name="Attaway T."/>
            <person name="Bandaranaike D.P."/>
            <person name="Battles P.K."/>
            <person name="Bell S.N."/>
            <person name="Bell A.V."/>
            <person name="Beltran B."/>
            <person name="Bickham C."/>
            <person name="Bustamante Y."/>
            <person name="Caleb T."/>
            <person name="Canada A."/>
            <person name="Cardenas V."/>
            <person name="Carter K."/>
            <person name="Chacko J."/>
            <person name="Chandrabose M.N."/>
            <person name="Chavez D."/>
            <person name="Chavez A."/>
            <person name="Chen L."/>
            <person name="Chu H.-S."/>
            <person name="Claassen K.J."/>
            <person name="Cockrell R."/>
            <person name="Collins M."/>
            <person name="Cooper J.A."/>
            <person name="Cree A."/>
            <person name="Curry S.M."/>
            <person name="Da Y."/>
            <person name="Dao M.D."/>
            <person name="Das B."/>
            <person name="Davila M.-L."/>
            <person name="Davy-Carroll L."/>
            <person name="Denson S."/>
            <person name="Dinh H."/>
            <person name="Ebong V.E."/>
            <person name="Edwards J.R."/>
            <person name="Egan A."/>
            <person name="El-Daye J."/>
            <person name="Escobedo L."/>
            <person name="Fernandez S."/>
            <person name="Fernando P.R."/>
            <person name="Flagg N."/>
            <person name="Forbes L.D."/>
            <person name="Fowler R.G."/>
            <person name="Fu Q."/>
            <person name="Gabisi R.A."/>
            <person name="Ganer J."/>
            <person name="Garbino Pronczuk A."/>
            <person name="Garcia R.M."/>
            <person name="Garner T."/>
            <person name="Garrett T.E."/>
            <person name="Gonzalez D.A."/>
            <person name="Hamid H."/>
            <person name="Hawkins E.S."/>
            <person name="Hirani K."/>
            <person name="Hogues M.E."/>
            <person name="Hollins B."/>
            <person name="Hsiao C.-H."/>
            <person name="Jabil R."/>
            <person name="James M.L."/>
            <person name="Jhangiani S.N."/>
            <person name="Johnson B."/>
            <person name="Johnson Q."/>
            <person name="Joshi V."/>
            <person name="Kalu J.B."/>
            <person name="Kam C."/>
            <person name="Kashfia A."/>
            <person name="Keebler J."/>
            <person name="Kisamo H."/>
            <person name="Kovar C.L."/>
            <person name="Lago L.A."/>
            <person name="Lai C.-Y."/>
            <person name="Laidlaw J."/>
            <person name="Lara F."/>
            <person name="Le T.-K."/>
            <person name="Lee S.L."/>
            <person name="Legall F.H."/>
            <person name="Lemon S.J."/>
            <person name="Lewis L.R."/>
            <person name="Li B."/>
            <person name="Liu Y."/>
            <person name="Liu Y.-S."/>
            <person name="Lopez J."/>
            <person name="Lozado R.J."/>
            <person name="Lu J."/>
            <person name="Madu R.C."/>
            <person name="Maheshwari M."/>
            <person name="Maheshwari R."/>
            <person name="Malloy K."/>
            <person name="Martinez E."/>
            <person name="Mathew T."/>
            <person name="Mercado I.C."/>
            <person name="Mercado C."/>
            <person name="Meyer B."/>
            <person name="Montgomery K."/>
            <person name="Morgan M.B."/>
            <person name="Munidasa M."/>
            <person name="Nazareth L.V."/>
            <person name="Nelson J."/>
            <person name="Ng B.M."/>
            <person name="Nguyen N.B."/>
            <person name="Nguyen P.Q."/>
            <person name="Nguyen T."/>
            <person name="Obregon M."/>
            <person name="Okwuonu G.O."/>
            <person name="Onwere C.G."/>
            <person name="Orozco G."/>
            <person name="Parra A."/>
            <person name="Patel S."/>
            <person name="Patil S."/>
            <person name="Perez A."/>
            <person name="Perez Y."/>
            <person name="Pham C."/>
            <person name="Primus E.L."/>
            <person name="Pu L.-L."/>
            <person name="Puazo M."/>
            <person name="Qin X."/>
            <person name="Quiroz J.B."/>
            <person name="Reese J."/>
            <person name="Richards S."/>
            <person name="Rives C.M."/>
            <person name="Robberts R."/>
            <person name="Ruiz S.J."/>
            <person name="Ruiz M.J."/>
            <person name="Santibanez J."/>
            <person name="Schneider B.W."/>
            <person name="Sisson I."/>
            <person name="Smith M."/>
            <person name="Sodergren E."/>
            <person name="Song X.-Z."/>
            <person name="Song B.B."/>
            <person name="Summersgill H."/>
            <person name="Thelus R."/>
            <person name="Thornton R.D."/>
            <person name="Trejos Z.Y."/>
            <person name="Usmani K."/>
            <person name="Vattathil S."/>
            <person name="Villasana D."/>
            <person name="Walker D.L."/>
            <person name="Wang S."/>
            <person name="Wang K."/>
            <person name="White C.S."/>
            <person name="Williams A.C."/>
            <person name="Williamson J."/>
            <person name="Wilson K."/>
            <person name="Woghiren I.O."/>
            <person name="Woodworth J.R."/>
            <person name="Worley K.C."/>
            <person name="Wright R.A."/>
            <person name="Wu W."/>
            <person name="Young L."/>
            <person name="Zhang L."/>
            <person name="Zhang J."/>
            <person name="Zhu Y."/>
            <person name="Muzny D.M."/>
            <person name="Weinstock G."/>
            <person name="Gibbs R.A."/>
        </authorList>
    </citation>
    <scope>NUCLEOTIDE SEQUENCE [LARGE SCALE GENOMIC DNA]</scope>
    <source>
        <strain evidence="3">LSR1</strain>
    </source>
</reference>
<organism evidence="2 3">
    <name type="scientific">Acyrthosiphon pisum</name>
    <name type="common">Pea aphid</name>
    <dbReference type="NCBI Taxonomy" id="7029"/>
    <lineage>
        <taxon>Eukaryota</taxon>
        <taxon>Metazoa</taxon>
        <taxon>Ecdysozoa</taxon>
        <taxon>Arthropoda</taxon>
        <taxon>Hexapoda</taxon>
        <taxon>Insecta</taxon>
        <taxon>Pterygota</taxon>
        <taxon>Neoptera</taxon>
        <taxon>Paraneoptera</taxon>
        <taxon>Hemiptera</taxon>
        <taxon>Sternorrhyncha</taxon>
        <taxon>Aphidomorpha</taxon>
        <taxon>Aphidoidea</taxon>
        <taxon>Aphididae</taxon>
        <taxon>Macrosiphini</taxon>
        <taxon>Acyrthosiphon</taxon>
    </lineage>
</organism>
<dbReference type="PANTHER" id="PTHR11145:SF8">
    <property type="entry name" value="RE57120P"/>
    <property type="match status" value="1"/>
</dbReference>
<dbReference type="PROSITE" id="PS50097">
    <property type="entry name" value="BTB"/>
    <property type="match status" value="1"/>
</dbReference>
<dbReference type="PANTHER" id="PTHR11145">
    <property type="entry name" value="BTB/POZ DOMAIN-CONTAINING ADAPTER FOR CUL3-MEDIATED RHOA DEGRADATION PROTEIN FAMILY MEMBER"/>
    <property type="match status" value="1"/>
</dbReference>
<protein>
    <recommendedName>
        <fullName evidence="1">BTB domain-containing protein</fullName>
    </recommendedName>
</protein>
<accession>A0A8R2NQJ9</accession>